<dbReference type="SUPFAM" id="SSF53850">
    <property type="entry name" value="Periplasmic binding protein-like II"/>
    <property type="match status" value="1"/>
</dbReference>
<evidence type="ECO:0000256" key="6">
    <source>
        <dbReference type="ARBA" id="ARBA00023136"/>
    </source>
</evidence>
<evidence type="ECO:0000259" key="12">
    <source>
        <dbReference type="SMART" id="SM00079"/>
    </source>
</evidence>
<comment type="caution">
    <text evidence="14">The sequence shown here is derived from an EMBL/GenBank/DDBJ whole genome shotgun (WGS) entry which is preliminary data.</text>
</comment>
<evidence type="ECO:0000256" key="3">
    <source>
        <dbReference type="ARBA" id="ARBA00022692"/>
    </source>
</evidence>
<accession>A0A9N7UW74</accession>
<dbReference type="AlphaFoldDB" id="A0A9N7UW74"/>
<dbReference type="FunFam" id="3.40.190.10:FF:000072">
    <property type="entry name" value="glutamate receptor ionotropic, kainate 4"/>
    <property type="match status" value="1"/>
</dbReference>
<dbReference type="Proteomes" id="UP001153269">
    <property type="component" value="Unassembled WGS sequence"/>
</dbReference>
<dbReference type="SMART" id="SM00079">
    <property type="entry name" value="PBPe"/>
    <property type="match status" value="1"/>
</dbReference>
<sequence length="245" mass="26927">MAQCGCFTRINAMRVDAVATKGPVPPPPAPSPSLPVGRSHRATSSHFPLIHPHTQTFVSLSFAITSCHSVIGLWHSENGLSMEKKLPSINVTDTLFNTTLTVTTILENPYVMLRHNHHDLEGNDRYEGFCVDMLKELADILKFKYRIRLVGDRLYGVPGANGTWTGMVGELISRKADLAVAGLTITAEREKVIDFSKPYMTLGISIMYRVHLAPGGNKKTDTNLRQLPACLQKTSGCLYFSSSLA</sequence>
<gene>
    <name evidence="14" type="ORF">PLEPLA_LOCUS25883</name>
</gene>
<keyword evidence="3" id="KW-0812">Transmembrane</keyword>
<dbReference type="InterPro" id="IPR015683">
    <property type="entry name" value="Ionotropic_Glu_rcpt"/>
</dbReference>
<keyword evidence="6" id="KW-0472">Membrane</keyword>
<feature type="domain" description="Ionotropic glutamate receptor L-glutamate and glycine-binding" evidence="13">
    <location>
        <begin position="109"/>
        <end position="173"/>
    </location>
</feature>
<keyword evidence="2" id="KW-0813">Transport</keyword>
<evidence type="ECO:0000256" key="4">
    <source>
        <dbReference type="ARBA" id="ARBA00022989"/>
    </source>
</evidence>
<comment type="subcellular location">
    <subcellularLocation>
        <location evidence="1">Membrane</location>
        <topology evidence="1">Multi-pass membrane protein</topology>
    </subcellularLocation>
</comment>
<dbReference type="GO" id="GO:0016020">
    <property type="term" value="C:membrane"/>
    <property type="evidence" value="ECO:0007669"/>
    <property type="project" value="UniProtKB-SubCell"/>
</dbReference>
<evidence type="ECO:0000256" key="9">
    <source>
        <dbReference type="ARBA" id="ARBA00023286"/>
    </source>
</evidence>
<feature type="region of interest" description="Disordered" evidence="11">
    <location>
        <begin position="19"/>
        <end position="39"/>
    </location>
</feature>
<keyword evidence="10" id="KW-0407">Ion channel</keyword>
<evidence type="ECO:0000313" key="14">
    <source>
        <dbReference type="EMBL" id="CAB1437897.1"/>
    </source>
</evidence>
<dbReference type="PANTHER" id="PTHR18966">
    <property type="entry name" value="IONOTROPIC GLUTAMATE RECEPTOR"/>
    <property type="match status" value="1"/>
</dbReference>
<dbReference type="SMART" id="SM00918">
    <property type="entry name" value="Lig_chan-Glu_bd"/>
    <property type="match status" value="1"/>
</dbReference>
<dbReference type="InterPro" id="IPR001320">
    <property type="entry name" value="Iontro_rcpt_C"/>
</dbReference>
<dbReference type="Pfam" id="PF10613">
    <property type="entry name" value="Lig_chan-Glu_bd"/>
    <property type="match status" value="1"/>
</dbReference>
<keyword evidence="4" id="KW-1133">Transmembrane helix</keyword>
<evidence type="ECO:0000256" key="2">
    <source>
        <dbReference type="ARBA" id="ARBA00022448"/>
    </source>
</evidence>
<organism evidence="14 15">
    <name type="scientific">Pleuronectes platessa</name>
    <name type="common">European plaice</name>
    <dbReference type="NCBI Taxonomy" id="8262"/>
    <lineage>
        <taxon>Eukaryota</taxon>
        <taxon>Metazoa</taxon>
        <taxon>Chordata</taxon>
        <taxon>Craniata</taxon>
        <taxon>Vertebrata</taxon>
        <taxon>Euteleostomi</taxon>
        <taxon>Actinopterygii</taxon>
        <taxon>Neopterygii</taxon>
        <taxon>Teleostei</taxon>
        <taxon>Neoteleostei</taxon>
        <taxon>Acanthomorphata</taxon>
        <taxon>Carangaria</taxon>
        <taxon>Pleuronectiformes</taxon>
        <taxon>Pleuronectoidei</taxon>
        <taxon>Pleuronectidae</taxon>
        <taxon>Pleuronectes</taxon>
    </lineage>
</organism>
<feature type="domain" description="Ionotropic glutamate receptor C-terminal" evidence="12">
    <location>
        <begin position="99"/>
        <end position="242"/>
    </location>
</feature>
<evidence type="ECO:0000313" key="15">
    <source>
        <dbReference type="Proteomes" id="UP001153269"/>
    </source>
</evidence>
<dbReference type="EMBL" id="CADEAL010002085">
    <property type="protein sequence ID" value="CAB1437897.1"/>
    <property type="molecule type" value="Genomic_DNA"/>
</dbReference>
<evidence type="ECO:0000256" key="1">
    <source>
        <dbReference type="ARBA" id="ARBA00004141"/>
    </source>
</evidence>
<protein>
    <submittedName>
        <fullName evidence="14">Uncharacterized protein</fullName>
    </submittedName>
</protein>
<evidence type="ECO:0000256" key="8">
    <source>
        <dbReference type="ARBA" id="ARBA00023180"/>
    </source>
</evidence>
<evidence type="ECO:0000256" key="11">
    <source>
        <dbReference type="SAM" id="MobiDB-lite"/>
    </source>
</evidence>
<proteinExistence type="predicted"/>
<keyword evidence="5" id="KW-0406">Ion transport</keyword>
<evidence type="ECO:0000259" key="13">
    <source>
        <dbReference type="SMART" id="SM00918"/>
    </source>
</evidence>
<name>A0A9N7UW74_PLEPL</name>
<evidence type="ECO:0000256" key="10">
    <source>
        <dbReference type="ARBA" id="ARBA00023303"/>
    </source>
</evidence>
<keyword evidence="9" id="KW-1071">Ligand-gated ion channel</keyword>
<dbReference type="InterPro" id="IPR019594">
    <property type="entry name" value="Glu/Gly-bd"/>
</dbReference>
<dbReference type="GO" id="GO:0015276">
    <property type="term" value="F:ligand-gated monoatomic ion channel activity"/>
    <property type="evidence" value="ECO:0007669"/>
    <property type="project" value="InterPro"/>
</dbReference>
<keyword evidence="15" id="KW-1185">Reference proteome</keyword>
<keyword evidence="8" id="KW-0325">Glycoprotein</keyword>
<reference evidence="14" key="1">
    <citation type="submission" date="2020-03" db="EMBL/GenBank/DDBJ databases">
        <authorList>
            <person name="Weist P."/>
        </authorList>
    </citation>
    <scope>NUCLEOTIDE SEQUENCE</scope>
</reference>
<evidence type="ECO:0000256" key="5">
    <source>
        <dbReference type="ARBA" id="ARBA00023065"/>
    </source>
</evidence>
<dbReference type="Gene3D" id="3.40.190.10">
    <property type="entry name" value="Periplasmic binding protein-like II"/>
    <property type="match status" value="1"/>
</dbReference>
<feature type="compositionally biased region" description="Pro residues" evidence="11">
    <location>
        <begin position="23"/>
        <end position="33"/>
    </location>
</feature>
<evidence type="ECO:0000256" key="7">
    <source>
        <dbReference type="ARBA" id="ARBA00023170"/>
    </source>
</evidence>
<keyword evidence="7" id="KW-0675">Receptor</keyword>